<organism evidence="9 10">
    <name type="scientific">Ammoniphilus oxalaticus</name>
    <dbReference type="NCBI Taxonomy" id="66863"/>
    <lineage>
        <taxon>Bacteria</taxon>
        <taxon>Bacillati</taxon>
        <taxon>Bacillota</taxon>
        <taxon>Bacilli</taxon>
        <taxon>Bacillales</taxon>
        <taxon>Paenibacillaceae</taxon>
        <taxon>Aneurinibacillus group</taxon>
        <taxon>Ammoniphilus</taxon>
    </lineage>
</organism>
<evidence type="ECO:0000256" key="3">
    <source>
        <dbReference type="ARBA" id="ARBA00023082"/>
    </source>
</evidence>
<evidence type="ECO:0000256" key="5">
    <source>
        <dbReference type="ARBA" id="ARBA00023163"/>
    </source>
</evidence>
<feature type="domain" description="RNA polymerase sigma factor 70 region 4 type 2" evidence="8">
    <location>
        <begin position="126"/>
        <end position="176"/>
    </location>
</feature>
<evidence type="ECO:0000259" key="7">
    <source>
        <dbReference type="Pfam" id="PF04542"/>
    </source>
</evidence>
<keyword evidence="10" id="KW-1185">Reference proteome</keyword>
<dbReference type="PROSITE" id="PS01063">
    <property type="entry name" value="SIGMA70_ECF"/>
    <property type="match status" value="1"/>
</dbReference>
<dbReference type="PANTHER" id="PTHR43133">
    <property type="entry name" value="RNA POLYMERASE ECF-TYPE SIGMA FACTO"/>
    <property type="match status" value="1"/>
</dbReference>
<dbReference type="InterPro" id="IPR014284">
    <property type="entry name" value="RNA_pol_sigma-70_dom"/>
</dbReference>
<dbReference type="InterPro" id="IPR013325">
    <property type="entry name" value="RNA_pol_sigma_r2"/>
</dbReference>
<dbReference type="GO" id="GO:0006950">
    <property type="term" value="P:response to stress"/>
    <property type="evidence" value="ECO:0007669"/>
    <property type="project" value="UniProtKB-ARBA"/>
</dbReference>
<name>A0A419SGU4_9BACL</name>
<dbReference type="Gene3D" id="1.10.10.10">
    <property type="entry name" value="Winged helix-like DNA-binding domain superfamily/Winged helix DNA-binding domain"/>
    <property type="match status" value="1"/>
</dbReference>
<dbReference type="InterPro" id="IPR007627">
    <property type="entry name" value="RNA_pol_sigma70_r2"/>
</dbReference>
<dbReference type="RefSeq" id="WP_245983564.1">
    <property type="nucleotide sequence ID" value="NZ_MCHY01000009.1"/>
</dbReference>
<dbReference type="CDD" id="cd06171">
    <property type="entry name" value="Sigma70_r4"/>
    <property type="match status" value="1"/>
</dbReference>
<evidence type="ECO:0000256" key="4">
    <source>
        <dbReference type="ARBA" id="ARBA00023125"/>
    </source>
</evidence>
<evidence type="ECO:0000256" key="1">
    <source>
        <dbReference type="ARBA" id="ARBA00010641"/>
    </source>
</evidence>
<dbReference type="Pfam" id="PF08281">
    <property type="entry name" value="Sigma70_r4_2"/>
    <property type="match status" value="1"/>
</dbReference>
<comment type="caution">
    <text evidence="9">The sequence shown here is derived from an EMBL/GenBank/DDBJ whole genome shotgun (WGS) entry which is preliminary data.</text>
</comment>
<keyword evidence="4 6" id="KW-0238">DNA-binding</keyword>
<comment type="similarity">
    <text evidence="1 6">Belongs to the sigma-70 factor family. ECF subfamily.</text>
</comment>
<dbReference type="InterPro" id="IPR039425">
    <property type="entry name" value="RNA_pol_sigma-70-like"/>
</dbReference>
<dbReference type="NCBIfam" id="TIGR02937">
    <property type="entry name" value="sigma70-ECF"/>
    <property type="match status" value="1"/>
</dbReference>
<evidence type="ECO:0000256" key="6">
    <source>
        <dbReference type="RuleBase" id="RU000716"/>
    </source>
</evidence>
<dbReference type="GO" id="GO:0003677">
    <property type="term" value="F:DNA binding"/>
    <property type="evidence" value="ECO:0007669"/>
    <property type="project" value="UniProtKB-KW"/>
</dbReference>
<dbReference type="InterPro" id="IPR000838">
    <property type="entry name" value="RNA_pol_sigma70_ECF_CS"/>
</dbReference>
<evidence type="ECO:0000259" key="8">
    <source>
        <dbReference type="Pfam" id="PF08281"/>
    </source>
</evidence>
<evidence type="ECO:0000256" key="2">
    <source>
        <dbReference type="ARBA" id="ARBA00023015"/>
    </source>
</evidence>
<accession>A0A419SGU4</accession>
<dbReference type="InterPro" id="IPR013324">
    <property type="entry name" value="RNA_pol_sigma_r3/r4-like"/>
</dbReference>
<dbReference type="EMBL" id="MCHY01000009">
    <property type="protein sequence ID" value="RKD22998.1"/>
    <property type="molecule type" value="Genomic_DNA"/>
</dbReference>
<proteinExistence type="inferred from homology"/>
<evidence type="ECO:0000313" key="10">
    <source>
        <dbReference type="Proteomes" id="UP000284219"/>
    </source>
</evidence>
<keyword evidence="5 6" id="KW-0804">Transcription</keyword>
<keyword evidence="3 6" id="KW-0731">Sigma factor</keyword>
<evidence type="ECO:0000313" key="9">
    <source>
        <dbReference type="EMBL" id="RKD22998.1"/>
    </source>
</evidence>
<dbReference type="GO" id="GO:0006352">
    <property type="term" value="P:DNA-templated transcription initiation"/>
    <property type="evidence" value="ECO:0007669"/>
    <property type="project" value="InterPro"/>
</dbReference>
<reference evidence="9 10" key="1">
    <citation type="submission" date="2016-08" db="EMBL/GenBank/DDBJ databases">
        <title>Novel Firmicute Genomes.</title>
        <authorList>
            <person name="Poppleton D.I."/>
            <person name="Gribaldo S."/>
        </authorList>
    </citation>
    <scope>NUCLEOTIDE SEQUENCE [LARGE SCALE GENOMIC DNA]</scope>
    <source>
        <strain evidence="9 10">RAOx-1</strain>
    </source>
</reference>
<dbReference type="SUPFAM" id="SSF88946">
    <property type="entry name" value="Sigma2 domain of RNA polymerase sigma factors"/>
    <property type="match status" value="1"/>
</dbReference>
<dbReference type="Pfam" id="PF04542">
    <property type="entry name" value="Sigma70_r2"/>
    <property type="match status" value="1"/>
</dbReference>
<dbReference type="PANTHER" id="PTHR43133:SF8">
    <property type="entry name" value="RNA POLYMERASE SIGMA FACTOR HI_1459-RELATED"/>
    <property type="match status" value="1"/>
</dbReference>
<feature type="domain" description="RNA polymerase sigma-70 region 2" evidence="7">
    <location>
        <begin position="23"/>
        <end position="89"/>
    </location>
</feature>
<dbReference type="InterPro" id="IPR036388">
    <property type="entry name" value="WH-like_DNA-bd_sf"/>
</dbReference>
<dbReference type="SUPFAM" id="SSF88659">
    <property type="entry name" value="Sigma3 and sigma4 domains of RNA polymerase sigma factors"/>
    <property type="match status" value="1"/>
</dbReference>
<sequence>MLKNLLYKFKNKRQDQQSERLIYEMFFERVYYAAYFIIQDRELAQDVAQETFLKAFRQLHTVKEADKLGAWLAAIASRTAIDQLRKLKRWNDSATEDIIIDHELSKRDFYVSEVESIIENEALKKLLLQQLDELRPDHKQVLLLRYIHDMTNAEIAEALGVNVGTVKTRLYRARLKFREVLEQRPDVKELIANAR</sequence>
<keyword evidence="2 6" id="KW-0805">Transcription regulation</keyword>
<dbReference type="Proteomes" id="UP000284219">
    <property type="component" value="Unassembled WGS sequence"/>
</dbReference>
<dbReference type="InterPro" id="IPR013249">
    <property type="entry name" value="RNA_pol_sigma70_r4_t2"/>
</dbReference>
<dbReference type="GO" id="GO:0016987">
    <property type="term" value="F:sigma factor activity"/>
    <property type="evidence" value="ECO:0007669"/>
    <property type="project" value="UniProtKB-KW"/>
</dbReference>
<protein>
    <recommendedName>
        <fullName evidence="6">RNA polymerase sigma factor</fullName>
    </recommendedName>
</protein>
<dbReference type="Gene3D" id="1.10.1740.10">
    <property type="match status" value="1"/>
</dbReference>
<gene>
    <name evidence="9" type="ORF">BEP19_12260</name>
</gene>
<dbReference type="AlphaFoldDB" id="A0A419SGU4"/>